<proteinExistence type="predicted"/>
<dbReference type="EMBL" id="KB031072">
    <property type="protein sequence ID" value="ELK03976.1"/>
    <property type="molecule type" value="Genomic_DNA"/>
</dbReference>
<accession>L5JZQ9</accession>
<feature type="chain" id="PRO_5003968646" evidence="1">
    <location>
        <begin position="23"/>
        <end position="61"/>
    </location>
</feature>
<reference evidence="3" key="1">
    <citation type="journal article" date="2013" name="Science">
        <title>Comparative analysis of bat genomes provides insight into the evolution of flight and immunity.</title>
        <authorList>
            <person name="Zhang G."/>
            <person name="Cowled C."/>
            <person name="Shi Z."/>
            <person name="Huang Z."/>
            <person name="Bishop-Lilly K.A."/>
            <person name="Fang X."/>
            <person name="Wynne J.W."/>
            <person name="Xiong Z."/>
            <person name="Baker M.L."/>
            <person name="Zhao W."/>
            <person name="Tachedjian M."/>
            <person name="Zhu Y."/>
            <person name="Zhou P."/>
            <person name="Jiang X."/>
            <person name="Ng J."/>
            <person name="Yang L."/>
            <person name="Wu L."/>
            <person name="Xiao J."/>
            <person name="Feng Y."/>
            <person name="Chen Y."/>
            <person name="Sun X."/>
            <person name="Zhang Y."/>
            <person name="Marsh G.A."/>
            <person name="Crameri G."/>
            <person name="Broder C.C."/>
            <person name="Frey K.G."/>
            <person name="Wang L.F."/>
            <person name="Wang J."/>
        </authorList>
    </citation>
    <scope>NUCLEOTIDE SEQUENCE [LARGE SCALE GENOMIC DNA]</scope>
</reference>
<evidence type="ECO:0000256" key="1">
    <source>
        <dbReference type="SAM" id="SignalP"/>
    </source>
</evidence>
<protein>
    <submittedName>
        <fullName evidence="2">Uncharacterized protein</fullName>
    </submittedName>
</protein>
<evidence type="ECO:0000313" key="3">
    <source>
        <dbReference type="Proteomes" id="UP000010552"/>
    </source>
</evidence>
<dbReference type="AlphaFoldDB" id="L5JZQ9"/>
<keyword evidence="1" id="KW-0732">Signal</keyword>
<dbReference type="InParanoid" id="L5JZQ9"/>
<name>L5JZQ9_PTEAL</name>
<sequence length="61" mass="6343">MSVGQLTAASVVVFCFGLSVLGGVDFEKPYSALKCLPPPQAPMQSSGVNALYSLVGESEKH</sequence>
<keyword evidence="3" id="KW-1185">Reference proteome</keyword>
<organism evidence="2 3">
    <name type="scientific">Pteropus alecto</name>
    <name type="common">Black flying fox</name>
    <dbReference type="NCBI Taxonomy" id="9402"/>
    <lineage>
        <taxon>Eukaryota</taxon>
        <taxon>Metazoa</taxon>
        <taxon>Chordata</taxon>
        <taxon>Craniata</taxon>
        <taxon>Vertebrata</taxon>
        <taxon>Euteleostomi</taxon>
        <taxon>Mammalia</taxon>
        <taxon>Eutheria</taxon>
        <taxon>Laurasiatheria</taxon>
        <taxon>Chiroptera</taxon>
        <taxon>Yinpterochiroptera</taxon>
        <taxon>Pteropodoidea</taxon>
        <taxon>Pteropodidae</taxon>
        <taxon>Pteropodinae</taxon>
        <taxon>Pteropus</taxon>
    </lineage>
</organism>
<dbReference type="Proteomes" id="UP000010552">
    <property type="component" value="Unassembled WGS sequence"/>
</dbReference>
<evidence type="ECO:0000313" key="2">
    <source>
        <dbReference type="EMBL" id="ELK03976.1"/>
    </source>
</evidence>
<gene>
    <name evidence="2" type="ORF">PAL_GLEAN10024083</name>
</gene>
<feature type="signal peptide" evidence="1">
    <location>
        <begin position="1"/>
        <end position="22"/>
    </location>
</feature>